<keyword evidence="2" id="KW-1185">Reference proteome</keyword>
<dbReference type="Proteomes" id="UP001212997">
    <property type="component" value="Unassembled WGS sequence"/>
</dbReference>
<evidence type="ECO:0000313" key="2">
    <source>
        <dbReference type="Proteomes" id="UP001212997"/>
    </source>
</evidence>
<name>A0AAD5UYG4_9APHY</name>
<dbReference type="EMBL" id="JANAWD010000439">
    <property type="protein sequence ID" value="KAJ3479440.1"/>
    <property type="molecule type" value="Genomic_DNA"/>
</dbReference>
<dbReference type="AlphaFoldDB" id="A0AAD5UYG4"/>
<protein>
    <submittedName>
        <fullName evidence="1">Uncharacterized protein</fullName>
    </submittedName>
</protein>
<sequence>MAATEDPDAKHLSEEWNRVKAGLAFGISKHPDKIAETLVLLHQEYSGIIRYVHADVLYDFFLGKDLDIDIAVRRLHRACTTGVPLAVLNILLDPRIYIWESSSEFFHPGLEKYIVSMLHILMGCCREIALSPPADFDGAYKEPTSQILRACPSLWRILWLYRHRLFDPEHGGSEFSIKRHDEIRVALDSAAELMLYTWQYEKNIICSELAVEAMVMVFTENETEEYAEPMSKAITDDVTAGRLSRNICNSLVHKRTLDMQLSQTLLLLRVFLGNSSLFALSRKGDYLKSVAVALQKQLCSGKDRELDMEIMQFGFQALVRVVDI</sequence>
<accession>A0AAD5UYG4</accession>
<reference evidence="1" key="1">
    <citation type="submission" date="2022-07" db="EMBL/GenBank/DDBJ databases">
        <title>Genome Sequence of Physisporinus lineatus.</title>
        <authorList>
            <person name="Buettner E."/>
        </authorList>
    </citation>
    <scope>NUCLEOTIDE SEQUENCE</scope>
    <source>
        <strain evidence="1">VT162</strain>
    </source>
</reference>
<comment type="caution">
    <text evidence="1">The sequence shown here is derived from an EMBL/GenBank/DDBJ whole genome shotgun (WGS) entry which is preliminary data.</text>
</comment>
<evidence type="ECO:0000313" key="1">
    <source>
        <dbReference type="EMBL" id="KAJ3479440.1"/>
    </source>
</evidence>
<organism evidence="1 2">
    <name type="scientific">Meripilus lineatus</name>
    <dbReference type="NCBI Taxonomy" id="2056292"/>
    <lineage>
        <taxon>Eukaryota</taxon>
        <taxon>Fungi</taxon>
        <taxon>Dikarya</taxon>
        <taxon>Basidiomycota</taxon>
        <taxon>Agaricomycotina</taxon>
        <taxon>Agaricomycetes</taxon>
        <taxon>Polyporales</taxon>
        <taxon>Meripilaceae</taxon>
        <taxon>Meripilus</taxon>
    </lineage>
</organism>
<proteinExistence type="predicted"/>
<gene>
    <name evidence="1" type="ORF">NLI96_g9061</name>
</gene>